<dbReference type="EMBL" id="BPLQ01008818">
    <property type="protein sequence ID" value="GIY39513.1"/>
    <property type="molecule type" value="Genomic_DNA"/>
</dbReference>
<evidence type="ECO:0000313" key="1">
    <source>
        <dbReference type="EMBL" id="GIY39513.1"/>
    </source>
</evidence>
<reference evidence="1 2" key="1">
    <citation type="submission" date="2021-06" db="EMBL/GenBank/DDBJ databases">
        <title>Caerostris darwini draft genome.</title>
        <authorList>
            <person name="Kono N."/>
            <person name="Arakawa K."/>
        </authorList>
    </citation>
    <scope>NUCLEOTIDE SEQUENCE [LARGE SCALE GENOMIC DNA]</scope>
</reference>
<evidence type="ECO:0000313" key="2">
    <source>
        <dbReference type="Proteomes" id="UP001054837"/>
    </source>
</evidence>
<name>A0AAV4T6I3_9ARAC</name>
<dbReference type="AlphaFoldDB" id="A0AAV4T6I3"/>
<comment type="caution">
    <text evidence="1">The sequence shown here is derived from an EMBL/GenBank/DDBJ whole genome shotgun (WGS) entry which is preliminary data.</text>
</comment>
<keyword evidence="2" id="KW-1185">Reference proteome</keyword>
<proteinExistence type="predicted"/>
<gene>
    <name evidence="1" type="ORF">CDAR_539001</name>
</gene>
<accession>A0AAV4T6I3</accession>
<protein>
    <submittedName>
        <fullName evidence="1">Uncharacterized protein</fullName>
    </submittedName>
</protein>
<dbReference type="Proteomes" id="UP001054837">
    <property type="component" value="Unassembled WGS sequence"/>
</dbReference>
<organism evidence="1 2">
    <name type="scientific">Caerostris darwini</name>
    <dbReference type="NCBI Taxonomy" id="1538125"/>
    <lineage>
        <taxon>Eukaryota</taxon>
        <taxon>Metazoa</taxon>
        <taxon>Ecdysozoa</taxon>
        <taxon>Arthropoda</taxon>
        <taxon>Chelicerata</taxon>
        <taxon>Arachnida</taxon>
        <taxon>Araneae</taxon>
        <taxon>Araneomorphae</taxon>
        <taxon>Entelegynae</taxon>
        <taxon>Araneoidea</taxon>
        <taxon>Araneidae</taxon>
        <taxon>Caerostris</taxon>
    </lineage>
</organism>
<sequence>MILRHNFLLPSSSVQNHNYKNLISKWICFHDENKTHRHHPSSCKGFVTGDHRLHSSKGTRSVCFLERPRSHWPKALEATPVINTCVSYLKASIKNNHREGHLYSSPYLPRVWCNRVTKGPPDRVVEEVLLCSRDTPRSWTALSSSPWTQWGGGRGVP</sequence>